<proteinExistence type="predicted"/>
<evidence type="ECO:0000313" key="2">
    <source>
        <dbReference type="Proteomes" id="UP001212602"/>
    </source>
</evidence>
<comment type="caution">
    <text evidence="1">The sequence shown here is derived from an EMBL/GenBank/DDBJ whole genome shotgun (WGS) entry which is preliminary data.</text>
</comment>
<evidence type="ECO:0000313" key="1">
    <source>
        <dbReference type="EMBL" id="MDA7418562.1"/>
    </source>
</evidence>
<name>A0AAE3T0T8_9BURK</name>
<accession>A0AAE3T0T8</accession>
<reference evidence="1" key="1">
    <citation type="submission" date="2023-01" db="EMBL/GenBank/DDBJ databases">
        <title>Xenophilus mangrovi sp. nov., isolated from soil of Mangrove nature reserve.</title>
        <authorList>
            <person name="Xu S."/>
            <person name="Liu Z."/>
            <person name="Xu Y."/>
        </authorList>
    </citation>
    <scope>NUCLEOTIDE SEQUENCE</scope>
    <source>
        <strain evidence="1">YW8</strain>
    </source>
</reference>
<dbReference type="Proteomes" id="UP001212602">
    <property type="component" value="Unassembled WGS sequence"/>
</dbReference>
<dbReference type="AlphaFoldDB" id="A0AAE3T0T8"/>
<keyword evidence="2" id="KW-1185">Reference proteome</keyword>
<gene>
    <name evidence="1" type="ORF">PGB34_19500</name>
</gene>
<dbReference type="RefSeq" id="WP_271429772.1">
    <property type="nucleotide sequence ID" value="NZ_JAQIPB010000010.1"/>
</dbReference>
<sequence length="56" mass="6321">MMLRAVFAVLVLANLGYFLWSRADASARQAAEREPQRLSQQIQPQWLQVLPAGPAR</sequence>
<organism evidence="1 2">
    <name type="scientific">Xenophilus arseniciresistens</name>
    <dbReference type="NCBI Taxonomy" id="1283306"/>
    <lineage>
        <taxon>Bacteria</taxon>
        <taxon>Pseudomonadati</taxon>
        <taxon>Pseudomonadota</taxon>
        <taxon>Betaproteobacteria</taxon>
        <taxon>Burkholderiales</taxon>
        <taxon>Comamonadaceae</taxon>
        <taxon>Xenophilus</taxon>
    </lineage>
</organism>
<protein>
    <submittedName>
        <fullName evidence="1">Sporulation protein</fullName>
    </submittedName>
</protein>
<dbReference type="EMBL" id="JAQIPB010000010">
    <property type="protein sequence ID" value="MDA7418562.1"/>
    <property type="molecule type" value="Genomic_DNA"/>
</dbReference>